<dbReference type="PANTHER" id="PTHR24223:SF456">
    <property type="entry name" value="MULTIDRUG RESISTANCE-ASSOCIATED PROTEIN LETHAL(2)03659"/>
    <property type="match status" value="1"/>
</dbReference>
<dbReference type="FunFam" id="1.20.1560.10:FF:000082">
    <property type="entry name" value="ABC transporter, multidrug resistance associated protein"/>
    <property type="match status" value="1"/>
</dbReference>
<dbReference type="SUPFAM" id="SSF90123">
    <property type="entry name" value="ABC transporter transmembrane region"/>
    <property type="match status" value="2"/>
</dbReference>
<feature type="compositionally biased region" description="Polar residues" evidence="10">
    <location>
        <begin position="1652"/>
        <end position="1672"/>
    </location>
</feature>
<dbReference type="Pfam" id="PF00664">
    <property type="entry name" value="ABC_membrane"/>
    <property type="match status" value="2"/>
</dbReference>
<feature type="transmembrane region" description="Helical" evidence="11">
    <location>
        <begin position="307"/>
        <end position="330"/>
    </location>
</feature>
<evidence type="ECO:0000256" key="10">
    <source>
        <dbReference type="SAM" id="MobiDB-lite"/>
    </source>
</evidence>
<comment type="subcellular location">
    <subcellularLocation>
        <location evidence="1">Membrane</location>
        <topology evidence="1">Multi-pass membrane protein</topology>
    </subcellularLocation>
</comment>
<feature type="domain" description="ABC transmembrane type-1" evidence="13">
    <location>
        <begin position="310"/>
        <end position="589"/>
    </location>
</feature>
<feature type="domain" description="ABC transporter" evidence="12">
    <location>
        <begin position="1233"/>
        <end position="1467"/>
    </location>
</feature>
<dbReference type="CDD" id="cd18580">
    <property type="entry name" value="ABC_6TM_ABCC_D2"/>
    <property type="match status" value="1"/>
</dbReference>
<evidence type="ECO:0000313" key="14">
    <source>
        <dbReference type="EMBL" id="KAK9866934.1"/>
    </source>
</evidence>
<dbReference type="PROSITE" id="PS00211">
    <property type="entry name" value="ABC_TRANSPORTER_1"/>
    <property type="match status" value="2"/>
</dbReference>
<evidence type="ECO:0000256" key="8">
    <source>
        <dbReference type="ARBA" id="ARBA00022989"/>
    </source>
</evidence>
<keyword evidence="3" id="KW-0813">Transport</keyword>
<comment type="similarity">
    <text evidence="2">Belongs to the ABC transporter superfamily. ABCC family. Conjugate transporter (TC 3.A.1.208) subfamily.</text>
</comment>
<feature type="transmembrane region" description="Helical" evidence="11">
    <location>
        <begin position="1036"/>
        <end position="1053"/>
    </location>
</feature>
<dbReference type="Proteomes" id="UP001485043">
    <property type="component" value="Unassembled WGS sequence"/>
</dbReference>
<feature type="compositionally biased region" description="Basic and acidic residues" evidence="10">
    <location>
        <begin position="1785"/>
        <end position="1800"/>
    </location>
</feature>
<evidence type="ECO:0000313" key="15">
    <source>
        <dbReference type="Proteomes" id="UP001485043"/>
    </source>
</evidence>
<feature type="region of interest" description="Disordered" evidence="10">
    <location>
        <begin position="1208"/>
        <end position="1231"/>
    </location>
</feature>
<dbReference type="EMBL" id="JALJOV010000122">
    <property type="protein sequence ID" value="KAK9866934.1"/>
    <property type="molecule type" value="Genomic_DNA"/>
</dbReference>
<keyword evidence="15" id="KW-1185">Reference proteome</keyword>
<dbReference type="Gene3D" id="3.40.50.300">
    <property type="entry name" value="P-loop containing nucleotide triphosphate hydrolases"/>
    <property type="match status" value="2"/>
</dbReference>
<evidence type="ECO:0000256" key="2">
    <source>
        <dbReference type="ARBA" id="ARBA00009726"/>
    </source>
</evidence>
<keyword evidence="8 11" id="KW-1133">Transmembrane helix</keyword>
<dbReference type="FunFam" id="1.20.1560.10:FF:000013">
    <property type="entry name" value="ABC transporter C family member 2"/>
    <property type="match status" value="1"/>
</dbReference>
<evidence type="ECO:0000256" key="1">
    <source>
        <dbReference type="ARBA" id="ARBA00004141"/>
    </source>
</evidence>
<dbReference type="InterPro" id="IPR003593">
    <property type="entry name" value="AAA+_ATPase"/>
</dbReference>
<dbReference type="PROSITE" id="PS50893">
    <property type="entry name" value="ABC_TRANSPORTER_2"/>
    <property type="match status" value="2"/>
</dbReference>
<keyword evidence="9 11" id="KW-0472">Membrane</keyword>
<dbReference type="SUPFAM" id="SSF52540">
    <property type="entry name" value="P-loop containing nucleoside triphosphate hydrolases"/>
    <property type="match status" value="2"/>
</dbReference>
<dbReference type="Pfam" id="PF00005">
    <property type="entry name" value="ABC_tran"/>
    <property type="match status" value="2"/>
</dbReference>
<feature type="transmembrane region" description="Helical" evidence="11">
    <location>
        <begin position="1142"/>
        <end position="1162"/>
    </location>
</feature>
<gene>
    <name evidence="14" type="ORF">WJX84_005151</name>
</gene>
<evidence type="ECO:0000259" key="13">
    <source>
        <dbReference type="PROSITE" id="PS50929"/>
    </source>
</evidence>
<feature type="transmembrane region" description="Helical" evidence="11">
    <location>
        <begin position="906"/>
        <end position="925"/>
    </location>
</feature>
<dbReference type="SMART" id="SM00382">
    <property type="entry name" value="AAA"/>
    <property type="match status" value="2"/>
</dbReference>
<feature type="transmembrane region" description="Helical" evidence="11">
    <location>
        <begin position="78"/>
        <end position="99"/>
    </location>
</feature>
<dbReference type="GO" id="GO:0140359">
    <property type="term" value="F:ABC-type transporter activity"/>
    <property type="evidence" value="ECO:0007669"/>
    <property type="project" value="InterPro"/>
</dbReference>
<feature type="transmembrane region" description="Helical" evidence="11">
    <location>
        <begin position="1059"/>
        <end position="1076"/>
    </location>
</feature>
<feature type="transmembrane region" description="Helical" evidence="11">
    <location>
        <begin position="342"/>
        <end position="363"/>
    </location>
</feature>
<dbReference type="GO" id="GO:0016887">
    <property type="term" value="F:ATP hydrolysis activity"/>
    <property type="evidence" value="ECO:0007669"/>
    <property type="project" value="InterPro"/>
</dbReference>
<evidence type="ECO:0000256" key="3">
    <source>
        <dbReference type="ARBA" id="ARBA00022448"/>
    </source>
</evidence>
<dbReference type="InterPro" id="IPR044746">
    <property type="entry name" value="ABCC_6TM_D1"/>
</dbReference>
<feature type="transmembrane region" description="Helical" evidence="11">
    <location>
        <begin position="150"/>
        <end position="168"/>
    </location>
</feature>
<dbReference type="GO" id="GO:0005524">
    <property type="term" value="F:ATP binding"/>
    <property type="evidence" value="ECO:0007669"/>
    <property type="project" value="UniProtKB-KW"/>
</dbReference>
<keyword evidence="6" id="KW-0547">Nucleotide-binding</keyword>
<evidence type="ECO:0000259" key="12">
    <source>
        <dbReference type="PROSITE" id="PS50893"/>
    </source>
</evidence>
<feature type="transmembrane region" description="Helical" evidence="11">
    <location>
        <begin position="180"/>
        <end position="201"/>
    </location>
</feature>
<comment type="caution">
    <text evidence="14">The sequence shown here is derived from an EMBL/GenBank/DDBJ whole genome shotgun (WGS) entry which is preliminary data.</text>
</comment>
<dbReference type="PROSITE" id="PS50929">
    <property type="entry name" value="ABC_TM1F"/>
    <property type="match status" value="2"/>
</dbReference>
<dbReference type="FunFam" id="3.40.50.300:FF:000163">
    <property type="entry name" value="Multidrug resistance-associated protein member 4"/>
    <property type="match status" value="1"/>
</dbReference>
<dbReference type="InterPro" id="IPR044726">
    <property type="entry name" value="ABCC_6TM_D2"/>
</dbReference>
<dbReference type="FunFam" id="3.40.50.300:FF:000997">
    <property type="entry name" value="Multidrug resistance-associated protein 1"/>
    <property type="match status" value="1"/>
</dbReference>
<dbReference type="CDD" id="cd18579">
    <property type="entry name" value="ABC_6TM_ABCC_D1"/>
    <property type="match status" value="1"/>
</dbReference>
<dbReference type="InterPro" id="IPR011527">
    <property type="entry name" value="ABC1_TM_dom"/>
</dbReference>
<feature type="compositionally biased region" description="Basic and acidic residues" evidence="10">
    <location>
        <begin position="845"/>
        <end position="870"/>
    </location>
</feature>
<feature type="transmembrane region" description="Helical" evidence="11">
    <location>
        <begin position="119"/>
        <end position="138"/>
    </location>
</feature>
<organism evidence="14 15">
    <name type="scientific">Apatococcus fuscideae</name>
    <dbReference type="NCBI Taxonomy" id="2026836"/>
    <lineage>
        <taxon>Eukaryota</taxon>
        <taxon>Viridiplantae</taxon>
        <taxon>Chlorophyta</taxon>
        <taxon>core chlorophytes</taxon>
        <taxon>Trebouxiophyceae</taxon>
        <taxon>Chlorellales</taxon>
        <taxon>Chlorellaceae</taxon>
        <taxon>Apatococcus</taxon>
    </lineage>
</organism>
<evidence type="ECO:0000256" key="9">
    <source>
        <dbReference type="ARBA" id="ARBA00023136"/>
    </source>
</evidence>
<evidence type="ECO:0000256" key="7">
    <source>
        <dbReference type="ARBA" id="ARBA00022840"/>
    </source>
</evidence>
<sequence length="1800" mass="196277">MALRAVGESSKHFIDTYCDLRDVQRDFTGELGRFTPCFIDVVLLGIAHGVSVVLYCIRLGVLSKSRLQKYKLLGSARMIHAIAIALAFLSFLIVLFQLNGRIAAKTFDFVSGKLAPFELTGYPLQLLSWLLLGIVLLVETRRYTPHRTWLWRFPVVFILAAQLAKTSYVVKMTPEHDYFFFLYLGYVGCQVILAAIGLFHYPGEPSLQIRDLPDQTEYSVLASNDEPVSDRVCPEATASLFSRITFSWLTPILRKGYRKPLQTDDVWELPPGDQSKKVTSDFDKNWQEELQRSKPSLTRASWRTFKWLFLGALPFKLGNDASQFVGPIFLNLLLGIVETGGSAVLGYSYATLMLILLIAGTLSDNQHFQLVMRAGFRLRSALTHQVYNQVLTLSPQGRNAHSSGRIFNMVTSDTEMLQLLCQSIMGLISSPLRILVAMLLLYFQLGPAALVALAVLTLMMPMQAVIVRISARLLKKALRFTDERAKLEGELLAGMDVVKCAAWEDSFWERIQEERERELGTLWKSFVVAALNSFLLNSIPVLVAVATFGTYVLLGHDVTASQAFTALSLLNVLRLPLFQLPQLITQLVNAQVSIKRIEEFLAASRSDPLPQLAAAPAGEEALRVNGEFTWSEDSAATLVDIQMSVAAGSFVAVVGSTGSGKSSLLAAALGQMQQVHGEPPSCHGKIAYVPQNPFIFGATVRGNVTFGLDFNEARYEDAIDSASLRPDLETLTGGDQTELGERGVNISGGQKQRVSMARAIYSDADIYLLDDPLSALDARVGREVFNSCLMGRLAHKTRVLVTNQLQYVSHADYIYYMEDGRITESGSFNQLMEQGGSFSSLLKQAEVKQEEHDDHDDVEKKADKPDKVPEPKQAGPKPGAKKEGGDLTQAETRATGRISFKVINRYIQATGGLPAFGTLILIFLIQEGARIGATVWLSVWTSSNDATGGHAPHSALWYMAIYAIISGAQIGVTLLGSFLLKTLSIYAARSLHNGMLHALIMAPMSFFHTTPQGRIINRLTKDTSDVDRNIADFSAFWFRSFLGLLSTVGLVAIVTPLALPALIPILLCFYFLYAYFQSSVREVKRLDSISRSPVYTSIGEAINGVATLRAFRAEKRSADRNALLLDTNVVMSLANMSMNRWLSIRLETLGTLAAYATALLAIEQRGNAGQLGLVLSYALQITGATSICVRLASITENSFNAVERVGEYSELPSEPRGPPDQEPPPEWPSQGEVSFQDVHMRYRPGLPLVLKGLTITIKPGTNCGIVGRTGAGKSSLIGTIFRLTDLDSGRIMIDGMDISKLGLGRLRSSMAIIPQVPVLFTGTIRSNLAPFGESNDAEMWAALRRAHLAPVVEASSMGLDMILSEGGAPLSAGQKQLIALARAVLRRAKILVLDEATAFVDVETDALIQKTIRTEFKDCTLIAIAHRLHTVIDGDTILVMDKGQAAEYGRPRDLLADPHSALTSLVNETGEATANFLRNAAQGKDDQKSRKSLDDIAARGLLRVSSLAAPDGQSARQVSYELLDKATGASQALQACLETLSDGMDNDAVREALGMDGHALEGDSRMSDDAAASSALQKAFKLVVEIASLAAKANERIGGHAPMDRRASLGLPRSRRTSFHSISSHQSSFSRRESVGGLTPTAEGVERPPRHSGSSPSASQTGRRPVTIQPSPFASIEALRIESPGRSRPDSRSPIRARSPQESSNGAVEDDVGPSMARMMSAPTNAPAIRTSLNARRSPELLAPRAAPLPSSHPHHSQRTRPAQKHKVRAGRGNPAVTNNAYQRFSREDPSIHAHDPGIH</sequence>
<evidence type="ECO:0000256" key="11">
    <source>
        <dbReference type="SAM" id="Phobius"/>
    </source>
</evidence>
<dbReference type="Gene3D" id="1.20.1560.10">
    <property type="entry name" value="ABC transporter type 1, transmembrane domain"/>
    <property type="match status" value="2"/>
</dbReference>
<dbReference type="InterPro" id="IPR003439">
    <property type="entry name" value="ABC_transporter-like_ATP-bd"/>
</dbReference>
<protein>
    <submittedName>
        <fullName evidence="14">Uncharacterized protein</fullName>
    </submittedName>
</protein>
<feature type="region of interest" description="Disordered" evidence="10">
    <location>
        <begin position="845"/>
        <end position="888"/>
    </location>
</feature>
<feature type="region of interest" description="Disordered" evidence="10">
    <location>
        <begin position="1601"/>
        <end position="1719"/>
    </location>
</feature>
<feature type="compositionally biased region" description="Basic and acidic residues" evidence="10">
    <location>
        <begin position="1679"/>
        <end position="1693"/>
    </location>
</feature>
<keyword evidence="7" id="KW-0067">ATP-binding</keyword>
<dbReference type="InterPro" id="IPR027417">
    <property type="entry name" value="P-loop_NTPase"/>
</dbReference>
<feature type="compositionally biased region" description="Basic residues" evidence="10">
    <location>
        <begin position="1753"/>
        <end position="1770"/>
    </location>
</feature>
<evidence type="ECO:0000256" key="4">
    <source>
        <dbReference type="ARBA" id="ARBA00022692"/>
    </source>
</evidence>
<feature type="domain" description="ABC transmembrane type-1" evidence="13">
    <location>
        <begin position="919"/>
        <end position="1197"/>
    </location>
</feature>
<dbReference type="PANTHER" id="PTHR24223">
    <property type="entry name" value="ATP-BINDING CASSETTE SUB-FAMILY C"/>
    <property type="match status" value="1"/>
</dbReference>
<feature type="domain" description="ABC transporter" evidence="12">
    <location>
        <begin position="622"/>
        <end position="844"/>
    </location>
</feature>
<feature type="compositionally biased region" description="Low complexity" evidence="10">
    <location>
        <begin position="1619"/>
        <end position="1629"/>
    </location>
</feature>
<dbReference type="CDD" id="cd03244">
    <property type="entry name" value="ABCC_MRP_domain2"/>
    <property type="match status" value="1"/>
</dbReference>
<feature type="transmembrane region" description="Helical" evidence="11">
    <location>
        <begin position="534"/>
        <end position="554"/>
    </location>
</feature>
<feature type="compositionally biased region" description="Pro residues" evidence="10">
    <location>
        <begin position="1215"/>
        <end position="1227"/>
    </location>
</feature>
<dbReference type="InterPro" id="IPR017871">
    <property type="entry name" value="ABC_transporter-like_CS"/>
</dbReference>
<feature type="region of interest" description="Disordered" evidence="10">
    <location>
        <begin position="1745"/>
        <end position="1800"/>
    </location>
</feature>
<feature type="transmembrane region" description="Helical" evidence="11">
    <location>
        <begin position="955"/>
        <end position="980"/>
    </location>
</feature>
<reference evidence="14 15" key="1">
    <citation type="journal article" date="2024" name="Nat. Commun.">
        <title>Phylogenomics reveals the evolutionary origins of lichenization in chlorophyte algae.</title>
        <authorList>
            <person name="Puginier C."/>
            <person name="Libourel C."/>
            <person name="Otte J."/>
            <person name="Skaloud P."/>
            <person name="Haon M."/>
            <person name="Grisel S."/>
            <person name="Petersen M."/>
            <person name="Berrin J.G."/>
            <person name="Delaux P.M."/>
            <person name="Dal Grande F."/>
            <person name="Keller J."/>
        </authorList>
    </citation>
    <scope>NUCLEOTIDE SEQUENCE [LARGE SCALE GENOMIC DNA]</scope>
    <source>
        <strain evidence="14 15">SAG 2523</strain>
    </source>
</reference>
<evidence type="ECO:0000256" key="6">
    <source>
        <dbReference type="ARBA" id="ARBA00022741"/>
    </source>
</evidence>
<feature type="transmembrane region" description="Helical" evidence="11">
    <location>
        <begin position="38"/>
        <end position="57"/>
    </location>
</feature>
<keyword evidence="4 11" id="KW-0812">Transmembrane</keyword>
<name>A0AAW1TDD0_9CHLO</name>
<dbReference type="InterPro" id="IPR050173">
    <property type="entry name" value="ABC_transporter_C-like"/>
</dbReference>
<dbReference type="CDD" id="cd03250">
    <property type="entry name" value="ABCC_MRP_domain1"/>
    <property type="match status" value="1"/>
</dbReference>
<evidence type="ECO:0000256" key="5">
    <source>
        <dbReference type="ARBA" id="ARBA00022737"/>
    </source>
</evidence>
<keyword evidence="5" id="KW-0677">Repeat</keyword>
<accession>A0AAW1TDD0</accession>
<dbReference type="InterPro" id="IPR036640">
    <property type="entry name" value="ABC1_TM_sf"/>
</dbReference>
<proteinExistence type="inferred from homology"/>
<dbReference type="GO" id="GO:0016020">
    <property type="term" value="C:membrane"/>
    <property type="evidence" value="ECO:0007669"/>
    <property type="project" value="UniProtKB-SubCell"/>
</dbReference>